<dbReference type="PANTHER" id="PTHR46268:SF27">
    <property type="entry name" value="UNIVERSAL STRESS PROTEIN RV2623"/>
    <property type="match status" value="1"/>
</dbReference>
<dbReference type="GO" id="GO:0005524">
    <property type="term" value="F:ATP binding"/>
    <property type="evidence" value="ECO:0007669"/>
    <property type="project" value="UniProtKB-KW"/>
</dbReference>
<evidence type="ECO:0000256" key="2">
    <source>
        <dbReference type="ARBA" id="ARBA00022741"/>
    </source>
</evidence>
<reference evidence="5 7" key="1">
    <citation type="submission" date="2018-10" db="EMBL/GenBank/DDBJ databases">
        <title>Genomic Encyclopedia of Archaeal and Bacterial Type Strains, Phase II (KMG-II): from individual species to whole genera.</title>
        <authorList>
            <person name="Goeker M."/>
        </authorList>
    </citation>
    <scope>NUCLEOTIDE SEQUENCE [LARGE SCALE GENOMIC DNA]</scope>
    <source>
        <strain evidence="5 7">DSM 19624</strain>
    </source>
</reference>
<evidence type="ECO:0000313" key="8">
    <source>
        <dbReference type="Proteomes" id="UP000297429"/>
    </source>
</evidence>
<dbReference type="AlphaFoldDB" id="A0A497XT94"/>
<evidence type="ECO:0000313" key="5">
    <source>
        <dbReference type="EMBL" id="RLJ72549.1"/>
    </source>
</evidence>
<dbReference type="InterPro" id="IPR006016">
    <property type="entry name" value="UspA"/>
</dbReference>
<comment type="caution">
    <text evidence="5">The sequence shown here is derived from an EMBL/GenBank/DDBJ whole genome shotgun (WGS) entry which is preliminary data.</text>
</comment>
<dbReference type="Gene3D" id="3.40.50.12370">
    <property type="match status" value="1"/>
</dbReference>
<evidence type="ECO:0000256" key="1">
    <source>
        <dbReference type="ARBA" id="ARBA00008791"/>
    </source>
</evidence>
<evidence type="ECO:0000313" key="7">
    <source>
        <dbReference type="Proteomes" id="UP000273898"/>
    </source>
</evidence>
<proteinExistence type="inferred from homology"/>
<dbReference type="Pfam" id="PF00582">
    <property type="entry name" value="Usp"/>
    <property type="match status" value="1"/>
</dbReference>
<sequence length="290" mass="32058">MKKILIATDFSVAADNAARYALELAHTIKADTVLVNAAAVTTDSPTEILWPAESYQALIKRTNVRLEDLAKELQDSIPHAVKEADVCPTISIKSDLGSVTDLLKEIVQQQRIGLVVMGLSGAGNIKRLILGSSSRDVIDAADYPVLLVPKETPFKPIHKIAFATDLGLNDMESIQVVAAFAGLLKAELLIVHVIRRNADHDITNRISAFMSELRNKINYDRIYYENVYQSKVENGLGWLKDHGETDLLVMLHRKHGILNDFINGSHAQNMARKTKLPLLVIPEGYRGTLC</sequence>
<evidence type="ECO:0000259" key="4">
    <source>
        <dbReference type="Pfam" id="PF00582"/>
    </source>
</evidence>
<evidence type="ECO:0000313" key="6">
    <source>
        <dbReference type="EMBL" id="TFB28132.1"/>
    </source>
</evidence>
<feature type="domain" description="UspA" evidence="4">
    <location>
        <begin position="1"/>
        <end position="149"/>
    </location>
</feature>
<dbReference type="EMBL" id="RCCK01000014">
    <property type="protein sequence ID" value="RLJ72549.1"/>
    <property type="molecule type" value="Genomic_DNA"/>
</dbReference>
<keyword evidence="2" id="KW-0547">Nucleotide-binding</keyword>
<gene>
    <name evidence="5" type="ORF">BCL90_4173</name>
    <name evidence="6" type="ORF">E3V97_24215</name>
</gene>
<dbReference type="InterPro" id="IPR006015">
    <property type="entry name" value="Universal_stress_UspA"/>
</dbReference>
<comment type="similarity">
    <text evidence="1">Belongs to the universal stress protein A family.</text>
</comment>
<organism evidence="5 7">
    <name type="scientific">Pedobacter alluvionis</name>
    <dbReference type="NCBI Taxonomy" id="475253"/>
    <lineage>
        <taxon>Bacteria</taxon>
        <taxon>Pseudomonadati</taxon>
        <taxon>Bacteroidota</taxon>
        <taxon>Sphingobacteriia</taxon>
        <taxon>Sphingobacteriales</taxon>
        <taxon>Sphingobacteriaceae</taxon>
        <taxon>Pedobacter</taxon>
    </lineage>
</organism>
<evidence type="ECO:0000256" key="3">
    <source>
        <dbReference type="ARBA" id="ARBA00022840"/>
    </source>
</evidence>
<dbReference type="RefSeq" id="WP_121286412.1">
    <property type="nucleotide sequence ID" value="NZ_RCCK01000014.1"/>
</dbReference>
<dbReference type="CDD" id="cd00293">
    <property type="entry name" value="USP-like"/>
    <property type="match status" value="2"/>
</dbReference>
<dbReference type="Proteomes" id="UP000273898">
    <property type="component" value="Unassembled WGS sequence"/>
</dbReference>
<reference evidence="6 8" key="2">
    <citation type="submission" date="2019-03" db="EMBL/GenBank/DDBJ databases">
        <authorList>
            <person name="He R.-H."/>
        </authorList>
    </citation>
    <scope>NUCLEOTIDE SEQUENCE [LARGE SCALE GENOMIC DNA]</scope>
    <source>
        <strain evidence="6 8">DSM 19624</strain>
    </source>
</reference>
<dbReference type="PANTHER" id="PTHR46268">
    <property type="entry name" value="STRESS RESPONSE PROTEIN NHAX"/>
    <property type="match status" value="1"/>
</dbReference>
<dbReference type="PRINTS" id="PR01438">
    <property type="entry name" value="UNVRSLSTRESS"/>
</dbReference>
<protein>
    <submittedName>
        <fullName evidence="5">Nucleotide-binding universal stress UspA family protein</fullName>
    </submittedName>
    <submittedName>
        <fullName evidence="6">Universal stress protein</fullName>
    </submittedName>
</protein>
<dbReference type="SUPFAM" id="SSF52402">
    <property type="entry name" value="Adenine nucleotide alpha hydrolases-like"/>
    <property type="match status" value="2"/>
</dbReference>
<dbReference type="EMBL" id="SOPX01000007">
    <property type="protein sequence ID" value="TFB28132.1"/>
    <property type="molecule type" value="Genomic_DNA"/>
</dbReference>
<accession>A0A497XT94</accession>
<keyword evidence="8" id="KW-1185">Reference proteome</keyword>
<dbReference type="OrthoDB" id="9788959at2"/>
<dbReference type="Proteomes" id="UP000297429">
    <property type="component" value="Unassembled WGS sequence"/>
</dbReference>
<name>A0A497XT94_9SPHI</name>
<keyword evidence="3" id="KW-0067">ATP-binding</keyword>